<organism evidence="5 6">
    <name type="scientific">Conchiformibius kuhniae</name>
    <dbReference type="NCBI Taxonomy" id="211502"/>
    <lineage>
        <taxon>Bacteria</taxon>
        <taxon>Pseudomonadati</taxon>
        <taxon>Pseudomonadota</taxon>
        <taxon>Betaproteobacteria</taxon>
        <taxon>Neisseriales</taxon>
        <taxon>Neisseriaceae</taxon>
        <taxon>Conchiformibius</taxon>
    </lineage>
</organism>
<reference evidence="5" key="1">
    <citation type="journal article" date="2022" name="Res Sq">
        <title>Evolution of multicellular longitudinally dividing oral cavity symbionts (Neisseriaceae).</title>
        <authorList>
            <person name="Nyongesa S."/>
            <person name="Weber P."/>
            <person name="Bernet E."/>
            <person name="Pullido F."/>
            <person name="Nieckarz M."/>
            <person name="Delaby M."/>
            <person name="Nieves C."/>
            <person name="Viehboeck T."/>
            <person name="Krause N."/>
            <person name="Rivera-Millot A."/>
            <person name="Nakamura A."/>
            <person name="Vischer N."/>
            <person name="VanNieuwenhze M."/>
            <person name="Brun Y."/>
            <person name="Cava F."/>
            <person name="Bulgheresi S."/>
            <person name="Veyrier F."/>
        </authorList>
    </citation>
    <scope>NUCLEOTIDE SEQUENCE</scope>
    <source>
        <strain evidence="5">17694</strain>
    </source>
</reference>
<feature type="domain" description="Transferrin-binding protein B C-lobe/N-lobe beta-barrel" evidence="4">
    <location>
        <begin position="182"/>
        <end position="257"/>
    </location>
</feature>
<proteinExistence type="predicted"/>
<dbReference type="Pfam" id="PF01298">
    <property type="entry name" value="TbpB_B_D"/>
    <property type="match status" value="1"/>
</dbReference>
<dbReference type="SUPFAM" id="SSF56925">
    <property type="entry name" value="OMPA-like"/>
    <property type="match status" value="1"/>
</dbReference>
<feature type="region of interest" description="Disordered" evidence="2">
    <location>
        <begin position="28"/>
        <end position="47"/>
    </location>
</feature>
<evidence type="ECO:0000313" key="6">
    <source>
        <dbReference type="Proteomes" id="UP000831534"/>
    </source>
</evidence>
<evidence type="ECO:0000313" key="5">
    <source>
        <dbReference type="EMBL" id="UOP04561.1"/>
    </source>
</evidence>
<evidence type="ECO:0000256" key="1">
    <source>
        <dbReference type="ARBA" id="ARBA00004442"/>
    </source>
</evidence>
<sequence length="258" mass="26235">MKKMILAAACALALAACGSSGGGSVSYNSSVSKGSSGSTGSSGAAPATARVQSGKNYFVVANGKQQLAFPDAAKIRKLNVNGVEFDLTDGRYGAQVNNGWRSFGNGLMAGQRPPAGVESFNVWVGSNNTTAGVITAIANGEKQRFAFFNGKPTDVKQLPSGRVVYDVGVVSTSPAGSFMTRSLDVTADFATKKVSANIERTAGNNGIVLNADIKGNRFESPKGAATSVQGGFFGNGAAEIGGVFANGQTVGAFVGKKK</sequence>
<dbReference type="AlphaFoldDB" id="A0A8T9MTH6"/>
<dbReference type="RefSeq" id="WP_051255677.1">
    <property type="nucleotide sequence ID" value="NZ_CP091521.1"/>
</dbReference>
<dbReference type="GO" id="GO:0009279">
    <property type="term" value="C:cell outer membrane"/>
    <property type="evidence" value="ECO:0007669"/>
    <property type="project" value="UniProtKB-SubCell"/>
</dbReference>
<evidence type="ECO:0000256" key="3">
    <source>
        <dbReference type="SAM" id="SignalP"/>
    </source>
</evidence>
<evidence type="ECO:0000259" key="4">
    <source>
        <dbReference type="Pfam" id="PF01298"/>
    </source>
</evidence>
<name>A0A8T9MTH6_9NEIS</name>
<reference evidence="5" key="2">
    <citation type="submission" date="2024-09" db="EMBL/GenBank/DDBJ databases">
        <authorList>
            <person name="Veyrier F.J."/>
        </authorList>
    </citation>
    <scope>NUCLEOTIDE SEQUENCE</scope>
    <source>
        <strain evidence="5">17694</strain>
    </source>
</reference>
<feature type="signal peptide" evidence="3">
    <location>
        <begin position="1"/>
        <end position="21"/>
    </location>
</feature>
<dbReference type="EMBL" id="CP091521">
    <property type="protein sequence ID" value="UOP04561.1"/>
    <property type="molecule type" value="Genomic_DNA"/>
</dbReference>
<accession>A0A8T9MTH6</accession>
<dbReference type="Gene3D" id="2.40.160.90">
    <property type="match status" value="1"/>
</dbReference>
<dbReference type="Proteomes" id="UP000831534">
    <property type="component" value="Chromosome"/>
</dbReference>
<comment type="subcellular location">
    <subcellularLocation>
        <location evidence="1">Cell outer membrane</location>
    </subcellularLocation>
</comment>
<keyword evidence="6" id="KW-1185">Reference proteome</keyword>
<dbReference type="KEGG" id="ckh:LVJ77_09900"/>
<gene>
    <name evidence="5" type="ORF">LVJ77_09900</name>
</gene>
<dbReference type="InterPro" id="IPR011250">
    <property type="entry name" value="OMP/PagP_B-barrel"/>
</dbReference>
<evidence type="ECO:0000256" key="2">
    <source>
        <dbReference type="SAM" id="MobiDB-lite"/>
    </source>
</evidence>
<dbReference type="InterPro" id="IPR001677">
    <property type="entry name" value="TbpB_B_D"/>
</dbReference>
<protein>
    <submittedName>
        <fullName evidence="5">Transferrin-binding protein-like solute binding protein</fullName>
    </submittedName>
</protein>
<feature type="chain" id="PRO_5035891914" evidence="3">
    <location>
        <begin position="22"/>
        <end position="258"/>
    </location>
</feature>
<keyword evidence="3" id="KW-0732">Signal</keyword>
<dbReference type="PROSITE" id="PS51257">
    <property type="entry name" value="PROKAR_LIPOPROTEIN"/>
    <property type="match status" value="1"/>
</dbReference>